<feature type="compositionally biased region" description="Polar residues" evidence="8">
    <location>
        <begin position="20"/>
        <end position="40"/>
    </location>
</feature>
<dbReference type="EMBL" id="KQ425015">
    <property type="protein sequence ID" value="KOF70115.1"/>
    <property type="molecule type" value="Genomic_DNA"/>
</dbReference>
<dbReference type="SUPFAM" id="SSF53150">
    <property type="entry name" value="DNA repair protein MutS, domain II"/>
    <property type="match status" value="1"/>
</dbReference>
<dbReference type="GO" id="GO:0140664">
    <property type="term" value="F:ATP-dependent DNA damage sensor activity"/>
    <property type="evidence" value="ECO:0007669"/>
    <property type="project" value="InterPro"/>
</dbReference>
<dbReference type="Pfam" id="PF05192">
    <property type="entry name" value="MutS_III"/>
    <property type="match status" value="1"/>
</dbReference>
<keyword evidence="2 6" id="KW-0547">Nucleotide-binding</keyword>
<feature type="compositionally biased region" description="Low complexity" evidence="8">
    <location>
        <begin position="252"/>
        <end position="265"/>
    </location>
</feature>
<dbReference type="KEGG" id="obi:106880162"/>
<dbReference type="PANTHER" id="PTHR11361:SF148">
    <property type="entry name" value="DNA MISMATCH REPAIR PROTEIN MSH6"/>
    <property type="match status" value="1"/>
</dbReference>
<keyword evidence="6 7" id="KW-0234">DNA repair</keyword>
<dbReference type="Gene3D" id="1.10.1420.10">
    <property type="match status" value="2"/>
</dbReference>
<dbReference type="Gene3D" id="3.30.420.110">
    <property type="entry name" value="MutS, connector domain"/>
    <property type="match status" value="1"/>
</dbReference>
<feature type="compositionally biased region" description="Basic and acidic residues" evidence="8">
    <location>
        <begin position="195"/>
        <end position="222"/>
    </location>
</feature>
<dbReference type="Gene3D" id="2.30.30.140">
    <property type="match status" value="1"/>
</dbReference>
<dbReference type="InterPro" id="IPR036678">
    <property type="entry name" value="MutS_con_dom_sf"/>
</dbReference>
<dbReference type="FunFam" id="3.40.1170.10:FF:000002">
    <property type="entry name" value="DNA mismatch repair protein"/>
    <property type="match status" value="1"/>
</dbReference>
<dbReference type="Pfam" id="PF05190">
    <property type="entry name" value="MutS_IV"/>
    <property type="match status" value="1"/>
</dbReference>
<dbReference type="Pfam" id="PF00855">
    <property type="entry name" value="PWWP"/>
    <property type="match status" value="1"/>
</dbReference>
<dbReference type="SUPFAM" id="SSF48334">
    <property type="entry name" value="DNA repair protein MutS, domain III"/>
    <property type="match status" value="1"/>
</dbReference>
<dbReference type="FunFam" id="1.10.1420.10:FF:000005">
    <property type="entry name" value="DNA mismatch repair protein"/>
    <property type="match status" value="1"/>
</dbReference>
<feature type="region of interest" description="Disordered" evidence="8">
    <location>
        <begin position="190"/>
        <end position="319"/>
    </location>
</feature>
<protein>
    <recommendedName>
        <fullName evidence="6">DNA mismatch repair protein</fullName>
    </recommendedName>
</protein>
<organism evidence="10">
    <name type="scientific">Octopus bimaculoides</name>
    <name type="common">California two-spotted octopus</name>
    <dbReference type="NCBI Taxonomy" id="37653"/>
    <lineage>
        <taxon>Eukaryota</taxon>
        <taxon>Metazoa</taxon>
        <taxon>Spiralia</taxon>
        <taxon>Lophotrochozoa</taxon>
        <taxon>Mollusca</taxon>
        <taxon>Cephalopoda</taxon>
        <taxon>Coleoidea</taxon>
        <taxon>Octopodiformes</taxon>
        <taxon>Octopoda</taxon>
        <taxon>Incirrata</taxon>
        <taxon>Octopodidae</taxon>
        <taxon>Octopus</taxon>
    </lineage>
</organism>
<sequence length="1342" mass="150802">MGKVNTIFSYFSKTPKKTTENQVLSPKTPSNSGSNSNLQATSNNTTPTSSKKTNEKNGEITPEFEVGDIVWSKLEGYPWWPSIVCNHPTSKVHIKKGKVTEIHVQFFDDPISRAWVKARFVKPFTGADAKEAKTGGQFFSMDMSQRKATNDADKAVKMTKEDRLGLITELQPSEDEFEMDDLDDIFDEEMEEGDSEKSKENLDVSNTVKEKSSKSKEDESKSSKPPKRNANKRRRIIVEPDSGDSSDDYKASSGSESNSDSVSSGVDEDKLSETGSEPEASPVKKASRKRKLPGSTPTSVQKSLSSSSVTPERSPFVGSISSATKSKLSLFSAPDSSSPSAGDKMEPSTYMHMTLDFLKPDKLKDKNGRLKTHPDYDSRTLYVPDSFKSKVTPAMRQWWEMKSNHFDTILFFKVGKFYELFHMDAVIAVAELGLIYMKGDYAHSGFPEIAYGRYADLLVQKGYKVARVEQTETPDMMNERVKKMHSVTKFDKVMKREICRITTKGTKTYSYMEGDCCESANSYLMAVTEKEENDGCFTYGVCFVDTSIGKFHIGQFLDDRHNSRFRTLLMHHTPAQILYERGKVYPKTMQIINNLPGNVIKEGLNPGTEFWQSSKTLKTLSECNYFVDEESKETVWPAALKKMLSDSDALNSSAADGFVLAVSALGAILWYLKHTLVDEELLSMKNFEEYVPLDKNNSVSVPNSSVARNFSGKRHMVLDDVTLCNLDITENGLNGSREGTLLEKLDHCNTPFGKRLFRTWLCAPLCNPKSINDRLDSLEDLMNIPDVSAETRELLKKLPDLERILSRIHALGLSNRSNEHPDNRAILYESLTYSKRKIEDFISALEGFKVAQKIIKPFQDKVDGFKSILLRKTVTVKSSSSSGCFPDMAEKLKYFDNGFDHNKAKKDGVIVPNKGVDSDYDGAVKDIKETTNALDRYLDQQRQLMCCKSMVYWGTGKNRYQMEVPENMCKKVPNQYELMSSKKGWKRYRTKEIERMLAEMTDAEDRQSAALKDTMRRIFHQFDTDYQMWDQAVQCLAVLDVLLCLAEYSRCGEGAICRPEIVLPEADSKPFLLIRDGRHPCIGRSSAAEDFIPNDMMIGVKDNIETEDPTTDSQVVLVTGPNMGGKSTLMRQVGLIVVMAQMGCYVPAEKCRITPVDRVFTRLGANDRIMAGESTFFVELSETASILQHATENSLVLLDELGRGTATYDGTAIAAAVVEEISKTINCRTLFSTHYHSLTDMFSSDPNVRLGHMACMVENESEDDPTQETITFLYKFVKGACPKSYGFNAARLASIPNEIITNGVKKAKELENKTQRIHLIRDLWKFDAKNPTELKQMVQAIG</sequence>
<dbReference type="Pfam" id="PF00488">
    <property type="entry name" value="MutS_V"/>
    <property type="match status" value="1"/>
</dbReference>
<comment type="similarity">
    <text evidence="1 6 7">Belongs to the DNA mismatch repair MutS family.</text>
</comment>
<comment type="function">
    <text evidence="6 7">Component of the post-replicative DNA mismatch repair system (MMR).</text>
</comment>
<dbReference type="NCBIfam" id="NF003810">
    <property type="entry name" value="PRK05399.1"/>
    <property type="match status" value="1"/>
</dbReference>
<dbReference type="SMART" id="SM00534">
    <property type="entry name" value="MUTSac"/>
    <property type="match status" value="1"/>
</dbReference>
<dbReference type="PIRSF" id="PIRSF037677">
    <property type="entry name" value="DNA_mis_repair_Msh6"/>
    <property type="match status" value="1"/>
</dbReference>
<dbReference type="InterPro" id="IPR007695">
    <property type="entry name" value="DNA_mismatch_repair_MutS-lik_N"/>
</dbReference>
<dbReference type="InterPro" id="IPR000313">
    <property type="entry name" value="PWWP_dom"/>
</dbReference>
<name>A0A0L8G0J7_OCTBM</name>
<dbReference type="Gene3D" id="3.40.50.300">
    <property type="entry name" value="P-loop containing nucleotide triphosphate hydrolases"/>
    <property type="match status" value="1"/>
</dbReference>
<dbReference type="GO" id="GO:0032301">
    <property type="term" value="C:MutSalpha complex"/>
    <property type="evidence" value="ECO:0007669"/>
    <property type="project" value="TreeGrafter"/>
</dbReference>
<dbReference type="FunFam" id="3.40.50.300:FF:000645">
    <property type="entry name" value="DNA mismatch repair protein"/>
    <property type="match status" value="1"/>
</dbReference>
<feature type="compositionally biased region" description="Basic residues" evidence="8">
    <location>
        <begin position="224"/>
        <end position="235"/>
    </location>
</feature>
<dbReference type="SMART" id="SM00533">
    <property type="entry name" value="MUTSd"/>
    <property type="match status" value="1"/>
</dbReference>
<keyword evidence="3 6" id="KW-0227">DNA damage</keyword>
<dbReference type="InterPro" id="IPR027417">
    <property type="entry name" value="P-loop_NTPase"/>
</dbReference>
<dbReference type="SUPFAM" id="SSF63748">
    <property type="entry name" value="Tudor/PWWP/MBT"/>
    <property type="match status" value="1"/>
</dbReference>
<dbReference type="STRING" id="37653.A0A0L8G0J7"/>
<dbReference type="SUPFAM" id="SSF55271">
    <property type="entry name" value="DNA repair protein MutS, domain I"/>
    <property type="match status" value="1"/>
</dbReference>
<dbReference type="InterPro" id="IPR007860">
    <property type="entry name" value="DNA_mmatch_repair_MutS_con_dom"/>
</dbReference>
<dbReference type="OrthoDB" id="10252754at2759"/>
<dbReference type="GO" id="GO:0030983">
    <property type="term" value="F:mismatched DNA binding"/>
    <property type="evidence" value="ECO:0007669"/>
    <property type="project" value="UniProtKB-UniRule"/>
</dbReference>
<keyword evidence="4 6" id="KW-0067">ATP-binding</keyword>
<dbReference type="SUPFAM" id="SSF52540">
    <property type="entry name" value="P-loop containing nucleoside triphosphate hydrolases"/>
    <property type="match status" value="1"/>
</dbReference>
<dbReference type="Pfam" id="PF05188">
    <property type="entry name" value="MutS_II"/>
    <property type="match status" value="1"/>
</dbReference>
<dbReference type="InterPro" id="IPR007696">
    <property type="entry name" value="DNA_mismatch_repair_MutS_core"/>
</dbReference>
<evidence type="ECO:0000313" key="10">
    <source>
        <dbReference type="EMBL" id="KOF70115.1"/>
    </source>
</evidence>
<accession>A0A0L8G0J7</accession>
<evidence type="ECO:0000256" key="6">
    <source>
        <dbReference type="PIRNR" id="PIRNR037677"/>
    </source>
</evidence>
<dbReference type="CDD" id="cd05837">
    <property type="entry name" value="PWWP_MSH6"/>
    <property type="match status" value="1"/>
</dbReference>
<dbReference type="OMA" id="TPMMAQY"/>
<evidence type="ECO:0000256" key="8">
    <source>
        <dbReference type="SAM" id="MobiDB-lite"/>
    </source>
</evidence>
<feature type="domain" description="PWWP" evidence="9">
    <location>
        <begin position="66"/>
        <end position="127"/>
    </location>
</feature>
<dbReference type="FunFam" id="1.10.1420.10:FF:000006">
    <property type="entry name" value="DNA mismatch repair protein"/>
    <property type="match status" value="1"/>
</dbReference>
<dbReference type="InterPro" id="IPR036187">
    <property type="entry name" value="DNA_mismatch_repair_MutS_sf"/>
</dbReference>
<dbReference type="CDD" id="cd03286">
    <property type="entry name" value="ABC_MSH6_euk"/>
    <property type="match status" value="1"/>
</dbReference>
<evidence type="ECO:0000256" key="5">
    <source>
        <dbReference type="ARBA" id="ARBA00023125"/>
    </source>
</evidence>
<feature type="compositionally biased region" description="Low complexity" evidence="8">
    <location>
        <begin position="295"/>
        <end position="311"/>
    </location>
</feature>
<evidence type="ECO:0000256" key="2">
    <source>
        <dbReference type="ARBA" id="ARBA00022741"/>
    </source>
</evidence>
<dbReference type="PANTHER" id="PTHR11361">
    <property type="entry name" value="DNA MISMATCH REPAIR PROTEIN MUTS FAMILY MEMBER"/>
    <property type="match status" value="1"/>
</dbReference>
<dbReference type="InterPro" id="IPR000432">
    <property type="entry name" value="DNA_mismatch_repair_MutS_C"/>
</dbReference>
<dbReference type="SMART" id="SM00293">
    <property type="entry name" value="PWWP"/>
    <property type="match status" value="1"/>
</dbReference>
<evidence type="ECO:0000256" key="3">
    <source>
        <dbReference type="ARBA" id="ARBA00022763"/>
    </source>
</evidence>
<dbReference type="PROSITE" id="PS50812">
    <property type="entry name" value="PWWP"/>
    <property type="match status" value="1"/>
</dbReference>
<dbReference type="Gene3D" id="3.40.1170.10">
    <property type="entry name" value="DNA repair protein MutS, domain I"/>
    <property type="match status" value="1"/>
</dbReference>
<keyword evidence="5 6" id="KW-0238">DNA-binding</keyword>
<dbReference type="InterPro" id="IPR017261">
    <property type="entry name" value="DNA_mismatch_repair_MutS/MSH"/>
</dbReference>
<reference evidence="10" key="1">
    <citation type="submission" date="2015-07" db="EMBL/GenBank/DDBJ databases">
        <title>MeaNS - Measles Nucleotide Surveillance Program.</title>
        <authorList>
            <person name="Tran T."/>
            <person name="Druce J."/>
        </authorList>
    </citation>
    <scope>NUCLEOTIDE SEQUENCE</scope>
    <source>
        <strain evidence="10">UCB-OBI-ISO-001</strain>
        <tissue evidence="10">Gonad</tissue>
    </source>
</reference>
<dbReference type="GO" id="GO:0006298">
    <property type="term" value="P:mismatch repair"/>
    <property type="evidence" value="ECO:0007669"/>
    <property type="project" value="InterPro"/>
</dbReference>
<dbReference type="InterPro" id="IPR007861">
    <property type="entry name" value="DNA_mismatch_repair_MutS_clamp"/>
</dbReference>
<feature type="region of interest" description="Disordered" evidence="8">
    <location>
        <begin position="15"/>
        <end position="59"/>
    </location>
</feature>
<dbReference type="Pfam" id="PF01624">
    <property type="entry name" value="MutS_I"/>
    <property type="match status" value="1"/>
</dbReference>
<dbReference type="PROSITE" id="PS00486">
    <property type="entry name" value="DNA_MISMATCH_REPAIR_2"/>
    <property type="match status" value="1"/>
</dbReference>
<proteinExistence type="inferred from homology"/>
<dbReference type="InterPro" id="IPR045076">
    <property type="entry name" value="MutS"/>
</dbReference>
<dbReference type="GO" id="GO:0005524">
    <property type="term" value="F:ATP binding"/>
    <property type="evidence" value="ECO:0007669"/>
    <property type="project" value="UniProtKB-UniRule"/>
</dbReference>
<evidence type="ECO:0000256" key="7">
    <source>
        <dbReference type="RuleBase" id="RU003756"/>
    </source>
</evidence>
<evidence type="ECO:0000259" key="9">
    <source>
        <dbReference type="PROSITE" id="PS50812"/>
    </source>
</evidence>
<feature type="compositionally biased region" description="Low complexity" evidence="8">
    <location>
        <begin position="41"/>
        <end position="51"/>
    </location>
</feature>
<evidence type="ECO:0000256" key="4">
    <source>
        <dbReference type="ARBA" id="ARBA00022840"/>
    </source>
</evidence>
<gene>
    <name evidence="10" type="ORF">OCBIM_22003462mg</name>
</gene>
<dbReference type="InterPro" id="IPR016151">
    <property type="entry name" value="DNA_mismatch_repair_MutS_N"/>
</dbReference>
<evidence type="ECO:0000256" key="1">
    <source>
        <dbReference type="ARBA" id="ARBA00006271"/>
    </source>
</evidence>